<reference evidence="2 3" key="1">
    <citation type="journal article" date="2012" name="BMC Genomics">
        <title>Comparative genomic analysis and phylogenetic position of Theileria equi.</title>
        <authorList>
            <person name="Kappmeyer L.S."/>
            <person name="Thiagarajan M."/>
            <person name="Herndon D.R."/>
            <person name="Ramsay J.D."/>
            <person name="Caler E."/>
            <person name="Djikeng A."/>
            <person name="Gillespie J.J."/>
            <person name="Lau A.O."/>
            <person name="Roalson E.H."/>
            <person name="Silva J.C."/>
            <person name="Silva M.G."/>
            <person name="Suarez C.E."/>
            <person name="Ueti M.W."/>
            <person name="Nene V.M."/>
            <person name="Mealey R.H."/>
            <person name="Knowles D.P."/>
            <person name="Brayton K.A."/>
        </authorList>
    </citation>
    <scope>NUCLEOTIDE SEQUENCE [LARGE SCALE GENOMIC DNA]</scope>
    <source>
        <strain evidence="2 3">WA</strain>
    </source>
</reference>
<evidence type="ECO:0000256" key="1">
    <source>
        <dbReference type="SAM" id="SignalP"/>
    </source>
</evidence>
<dbReference type="GeneID" id="15806355"/>
<dbReference type="EMBL" id="CP001670">
    <property type="protein sequence ID" value="AFZ81479.1"/>
    <property type="molecule type" value="Genomic_DNA"/>
</dbReference>
<proteinExistence type="predicted"/>
<feature type="chain" id="PRO_5003940038" evidence="1">
    <location>
        <begin position="20"/>
        <end position="680"/>
    </location>
</feature>
<keyword evidence="1" id="KW-0732">Signal</keyword>
<evidence type="ECO:0000313" key="2">
    <source>
        <dbReference type="EMBL" id="AFZ81479.1"/>
    </source>
</evidence>
<organism evidence="2 3">
    <name type="scientific">Theileria equi strain WA</name>
    <dbReference type="NCBI Taxonomy" id="1537102"/>
    <lineage>
        <taxon>Eukaryota</taxon>
        <taxon>Sar</taxon>
        <taxon>Alveolata</taxon>
        <taxon>Apicomplexa</taxon>
        <taxon>Aconoidasida</taxon>
        <taxon>Piroplasmida</taxon>
        <taxon>Theileriidae</taxon>
        <taxon>Theileria</taxon>
    </lineage>
</organism>
<dbReference type="OrthoDB" id="361488at2759"/>
<protein>
    <submittedName>
        <fullName evidence="2">Protein 82</fullName>
    </submittedName>
</protein>
<keyword evidence="3" id="KW-1185">Reference proteome</keyword>
<dbReference type="KEGG" id="beq:BEWA_008910"/>
<dbReference type="Proteomes" id="UP000031512">
    <property type="component" value="Chromosome 3"/>
</dbReference>
<dbReference type="Pfam" id="PF04385">
    <property type="entry name" value="FAINT"/>
    <property type="match status" value="1"/>
</dbReference>
<dbReference type="AlphaFoldDB" id="L0B301"/>
<gene>
    <name evidence="2" type="ORF">BEWA_008910</name>
</gene>
<dbReference type="RefSeq" id="XP_004831145.1">
    <property type="nucleotide sequence ID" value="XM_004831088.1"/>
</dbReference>
<dbReference type="InterPro" id="IPR007480">
    <property type="entry name" value="DUF529"/>
</dbReference>
<dbReference type="VEuPathDB" id="PiroplasmaDB:BEWA_008910"/>
<dbReference type="eggNOG" id="ENOG502QXJG">
    <property type="taxonomic scope" value="Eukaryota"/>
</dbReference>
<dbReference type="STRING" id="1537102.L0B301"/>
<feature type="signal peptide" evidence="1">
    <location>
        <begin position="1"/>
        <end position="19"/>
    </location>
</feature>
<sequence length="680" mass="76043">MAVFIVVPFVVLSTALVRAYSGYLLDVHAPVDTSNISAQSFELDDIHYVCFLPKNGIRLDDIVASESIVWRGGNNEKCTSALFAYSNDMPELAHLFIKSGNTTVAAYYKHGEKGWSFIDRSEYSSLLKLLKSSVKAEVLTLDISENADTNKYTVEKSLNKPQTMMFSPKVGYHVTSIVDGDEPVWKAEAKGDRSVFVWFYTSSGRKIMVRNLVTYANGFSEIRVYIYISGKWVYSKNLTSHIRDRAVSHKKSLRHEKNNFTTPEDFFHPEDVPSPHGDITTPEDFFHPEDVASLHSGITTPKDFIHPEDVASLHSGITTPKDFIHPEDVPSPHGDITTPEDFFHPEDVASLHSGITTPEDFFHPEDVPSPHGDITTPEDFFHPEDVPSPHGDITTPEDFFHPEDVASLHSGITTPKDFFHPEDVASLHSGITTPKDFIHPEDVPSPHGDITTPEDFFHPEDVASLHSGITTPEDFFHPEDVPSPHGDITTPEDFFHPEDVPSPHGDITTPEDFFHPEDVASLHSGITTPEDFEDVRPDPLPFDKFVSMDFTSTVDASKCATIKSKTKGIDVTFYYSRGFYFDNVSKDGLTIWKSHSSFEGATSVSFYCKGELQLADVLVANPKNGDKFQYYVKTETMWKPLEKHTFLSMLNDGYKLEQDSAIVPLVSALTLVIACTLTWV</sequence>
<accession>L0B301</accession>
<name>L0B301_THEEQ</name>
<evidence type="ECO:0000313" key="3">
    <source>
        <dbReference type="Proteomes" id="UP000031512"/>
    </source>
</evidence>